<evidence type="ECO:0000259" key="2">
    <source>
        <dbReference type="Pfam" id="PF05239"/>
    </source>
</evidence>
<sequence length="264" mass="28889">MSINVQDPSEIIGATVYGPDNDKIGTVDTVFLDNQTGQVAWAAVKTGMFGMNVSLVPLNDATFSEGDLHVPYSKDQIKDAPNHDADQPLSESDEDELYRHYQIDGGQQYAGGQTDVDMDAQTGVEGQDTSGPNTDNAMTRSEERLNVGTEQVEAGRARLRKYIVTENVTQTVPVSHDEIVVEREPITDANRGDAMSGGELTEEEHEVVLTAEQAVVQKETVPVERVRLGTETVTGEQEVNAEVRKEEIETVTDGDDRTQRPAQQ</sequence>
<feature type="compositionally biased region" description="Polar residues" evidence="1">
    <location>
        <begin position="127"/>
        <end position="139"/>
    </location>
</feature>
<feature type="compositionally biased region" description="Basic and acidic residues" evidence="1">
    <location>
        <begin position="75"/>
        <end position="86"/>
    </location>
</feature>
<accession>A0AAU8DRG7</accession>
<dbReference type="GO" id="GO:0019684">
    <property type="term" value="P:photosynthesis, light reaction"/>
    <property type="evidence" value="ECO:0007669"/>
    <property type="project" value="InterPro"/>
</dbReference>
<dbReference type="InterPro" id="IPR011033">
    <property type="entry name" value="PRC_barrel-like_sf"/>
</dbReference>
<dbReference type="InterPro" id="IPR027275">
    <property type="entry name" value="PRC-brl_dom"/>
</dbReference>
<dbReference type="InterPro" id="IPR052967">
    <property type="entry name" value="Stress_Response_Assoc"/>
</dbReference>
<protein>
    <submittedName>
        <fullName evidence="4">PRC and DUF2382 domain-containing protein</fullName>
    </submittedName>
</protein>
<proteinExistence type="predicted"/>
<dbReference type="Gene3D" id="3.90.50.10">
    <property type="entry name" value="Photosynthetic Reaction Center, subunit H, domain 2"/>
    <property type="match status" value="1"/>
</dbReference>
<evidence type="ECO:0000259" key="3">
    <source>
        <dbReference type="Pfam" id="PF09557"/>
    </source>
</evidence>
<dbReference type="AlphaFoldDB" id="A0AAU8DRG7"/>
<dbReference type="Pfam" id="PF05239">
    <property type="entry name" value="PRC"/>
    <property type="match status" value="1"/>
</dbReference>
<dbReference type="InterPro" id="IPR014747">
    <property type="entry name" value="Bac_photo_RC_H_C"/>
</dbReference>
<feature type="region of interest" description="Disordered" evidence="1">
    <location>
        <begin position="119"/>
        <end position="143"/>
    </location>
</feature>
<dbReference type="PANTHER" id="PTHR38463:SF1">
    <property type="entry name" value="STRESS RESPONSE PROTEIN YSNF"/>
    <property type="match status" value="1"/>
</dbReference>
<gene>
    <name evidence="4" type="ORF">ABLG96_03395</name>
</gene>
<feature type="region of interest" description="Disordered" evidence="1">
    <location>
        <begin position="73"/>
        <end position="92"/>
    </location>
</feature>
<reference evidence="4" key="1">
    <citation type="submission" date="2024-05" db="EMBL/GenBank/DDBJ databases">
        <authorList>
            <person name="Cai S.Y."/>
            <person name="Jin L.M."/>
            <person name="Li H.R."/>
        </authorList>
    </citation>
    <scope>NUCLEOTIDE SEQUENCE</scope>
    <source>
        <strain evidence="4">A5-74</strain>
    </source>
</reference>
<feature type="domain" description="DUF2382" evidence="3">
    <location>
        <begin position="138"/>
        <end position="249"/>
    </location>
</feature>
<dbReference type="SUPFAM" id="SSF50346">
    <property type="entry name" value="PRC-barrel domain"/>
    <property type="match status" value="1"/>
</dbReference>
<dbReference type="EMBL" id="CP159218">
    <property type="protein sequence ID" value="XCG64403.1"/>
    <property type="molecule type" value="Genomic_DNA"/>
</dbReference>
<feature type="region of interest" description="Disordered" evidence="1">
    <location>
        <begin position="245"/>
        <end position="264"/>
    </location>
</feature>
<organism evidence="4">
    <name type="scientific">Nakamurella sp. A5-74</name>
    <dbReference type="NCBI Taxonomy" id="3158264"/>
    <lineage>
        <taxon>Bacteria</taxon>
        <taxon>Bacillati</taxon>
        <taxon>Actinomycetota</taxon>
        <taxon>Actinomycetes</taxon>
        <taxon>Nakamurellales</taxon>
        <taxon>Nakamurellaceae</taxon>
        <taxon>Nakamurella</taxon>
    </lineage>
</organism>
<feature type="domain" description="PRC-barrel" evidence="2">
    <location>
        <begin position="9"/>
        <end position="76"/>
    </location>
</feature>
<dbReference type="Pfam" id="PF09557">
    <property type="entry name" value="DUF2382"/>
    <property type="match status" value="1"/>
</dbReference>
<evidence type="ECO:0000256" key="1">
    <source>
        <dbReference type="SAM" id="MobiDB-lite"/>
    </source>
</evidence>
<dbReference type="PANTHER" id="PTHR38463">
    <property type="entry name" value="STRESS RESPONSE PROTEIN YSNF"/>
    <property type="match status" value="1"/>
</dbReference>
<name>A0AAU8DRG7_9ACTN</name>
<dbReference type="InterPro" id="IPR019060">
    <property type="entry name" value="DUF2382"/>
</dbReference>
<evidence type="ECO:0000313" key="4">
    <source>
        <dbReference type="EMBL" id="XCG64403.1"/>
    </source>
</evidence>
<dbReference type="GO" id="GO:0030077">
    <property type="term" value="C:plasma membrane light-harvesting complex"/>
    <property type="evidence" value="ECO:0007669"/>
    <property type="project" value="InterPro"/>
</dbReference>
<dbReference type="RefSeq" id="WP_353650016.1">
    <property type="nucleotide sequence ID" value="NZ_CP159218.1"/>
</dbReference>